<evidence type="ECO:0000259" key="2">
    <source>
        <dbReference type="Pfam" id="PF12697"/>
    </source>
</evidence>
<dbReference type="InterPro" id="IPR050471">
    <property type="entry name" value="AB_hydrolase"/>
</dbReference>
<sequence>MPFVNTNGVRLSYQRSGSGTPVLLIMGSSASGRVWTMHQTPALNRAGYQTVTFDNRGIAPSDAPAGDYRLADMVADTRGLIEQLGLGPCHIVGTSLGSMIAQELALAAPELVRSAILIASRARSDAFRRAQSAADRALRESGIRLPAGYDAVKTVTEMFSPTTLNDDTAVTPLLELFELTGGGHSSAGQAAAVDGLGDRRASLRGITVPCRAIAFSHDLVCPPHLVAEVADAIPGCDLVEIADCGHLGYLERPDEVNAALIEFLDKY</sequence>
<feature type="domain" description="AB hydrolase-1" evidence="2">
    <location>
        <begin position="24"/>
        <end position="259"/>
    </location>
</feature>
<name>A0ABP5PYB8_9ACTN</name>
<accession>A0ABP5PYB8</accession>
<dbReference type="PANTHER" id="PTHR43433">
    <property type="entry name" value="HYDROLASE, ALPHA/BETA FOLD FAMILY PROTEIN"/>
    <property type="match status" value="1"/>
</dbReference>
<dbReference type="Gene3D" id="3.40.50.1820">
    <property type="entry name" value="alpha/beta hydrolase"/>
    <property type="match status" value="1"/>
</dbReference>
<dbReference type="InterPro" id="IPR000073">
    <property type="entry name" value="AB_hydrolase_1"/>
</dbReference>
<keyword evidence="1" id="KW-0575">Peroxidase</keyword>
<dbReference type="PRINTS" id="PR00412">
    <property type="entry name" value="EPOXHYDRLASE"/>
</dbReference>
<proteinExistence type="predicted"/>
<evidence type="ECO:0000256" key="1">
    <source>
        <dbReference type="ARBA" id="ARBA00022559"/>
    </source>
</evidence>
<keyword evidence="1" id="KW-0560">Oxidoreductase</keyword>
<comment type="caution">
    <text evidence="3">The sequence shown here is derived from an EMBL/GenBank/DDBJ whole genome shotgun (WGS) entry which is preliminary data.</text>
</comment>
<protein>
    <submittedName>
        <fullName evidence="3">Alpha/beta fold hydrolase</fullName>
    </submittedName>
</protein>
<dbReference type="Pfam" id="PF12697">
    <property type="entry name" value="Abhydrolase_6"/>
    <property type="match status" value="1"/>
</dbReference>
<dbReference type="GO" id="GO:0016787">
    <property type="term" value="F:hydrolase activity"/>
    <property type="evidence" value="ECO:0007669"/>
    <property type="project" value="UniProtKB-KW"/>
</dbReference>
<dbReference type="SUPFAM" id="SSF53474">
    <property type="entry name" value="alpha/beta-Hydrolases"/>
    <property type="match status" value="1"/>
</dbReference>
<keyword evidence="4" id="KW-1185">Reference proteome</keyword>
<dbReference type="InterPro" id="IPR029058">
    <property type="entry name" value="AB_hydrolase_fold"/>
</dbReference>
<dbReference type="EMBL" id="BAAART010000010">
    <property type="protein sequence ID" value="GAA2219230.1"/>
    <property type="molecule type" value="Genomic_DNA"/>
</dbReference>
<evidence type="ECO:0000313" key="3">
    <source>
        <dbReference type="EMBL" id="GAA2219230.1"/>
    </source>
</evidence>
<dbReference type="RefSeq" id="WP_234848026.1">
    <property type="nucleotide sequence ID" value="NZ_BAAART010000010.1"/>
</dbReference>
<reference evidence="4" key="1">
    <citation type="journal article" date="2019" name="Int. J. Syst. Evol. Microbiol.">
        <title>The Global Catalogue of Microorganisms (GCM) 10K type strain sequencing project: providing services to taxonomists for standard genome sequencing and annotation.</title>
        <authorList>
            <consortium name="The Broad Institute Genomics Platform"/>
            <consortium name="The Broad Institute Genome Sequencing Center for Infectious Disease"/>
            <person name="Wu L."/>
            <person name="Ma J."/>
        </authorList>
    </citation>
    <scope>NUCLEOTIDE SEQUENCE [LARGE SCALE GENOMIC DNA]</scope>
    <source>
        <strain evidence="4">JCM 3053</strain>
    </source>
</reference>
<evidence type="ECO:0000313" key="4">
    <source>
        <dbReference type="Proteomes" id="UP001501474"/>
    </source>
</evidence>
<dbReference type="Proteomes" id="UP001501474">
    <property type="component" value="Unassembled WGS sequence"/>
</dbReference>
<dbReference type="PANTHER" id="PTHR43433:SF5">
    <property type="entry name" value="AB HYDROLASE-1 DOMAIN-CONTAINING PROTEIN"/>
    <property type="match status" value="1"/>
</dbReference>
<gene>
    <name evidence="3" type="ORF">GCM10010104_05550</name>
</gene>
<organism evidence="3 4">
    <name type="scientific">Streptomyces indiaensis</name>
    <dbReference type="NCBI Taxonomy" id="284033"/>
    <lineage>
        <taxon>Bacteria</taxon>
        <taxon>Bacillati</taxon>
        <taxon>Actinomycetota</taxon>
        <taxon>Actinomycetes</taxon>
        <taxon>Kitasatosporales</taxon>
        <taxon>Streptomycetaceae</taxon>
        <taxon>Streptomyces</taxon>
    </lineage>
</organism>
<dbReference type="InterPro" id="IPR000639">
    <property type="entry name" value="Epox_hydrolase-like"/>
</dbReference>
<keyword evidence="3" id="KW-0378">Hydrolase</keyword>